<dbReference type="KEGG" id="fai:FAD_0631"/>
<reference evidence="1 2" key="1">
    <citation type="submission" date="2011-10" db="EMBL/GenBank/DDBJ databases">
        <title>Metabolic and evolutionary patterns in the extreme acidophile Ferroplasma acidiphilum.</title>
        <authorList>
            <person name="Golyshina O.V."/>
            <person name="Kozyavkin S.A."/>
            <person name="Tatusov R.L."/>
            <person name="Slesarev A.I."/>
            <person name="Golyshin P.N."/>
        </authorList>
    </citation>
    <scope>NUCLEOTIDE SEQUENCE [LARGE SCALE GENOMIC DNA]</scope>
    <source>
        <strain evidence="2">Y</strain>
    </source>
</reference>
<evidence type="ECO:0000313" key="1">
    <source>
        <dbReference type="EMBL" id="ARD84542.1"/>
    </source>
</evidence>
<evidence type="ECO:0000313" key="2">
    <source>
        <dbReference type="Proteomes" id="UP000192050"/>
    </source>
</evidence>
<accession>A0A1V0N315</accession>
<organism evidence="1 2">
    <name type="scientific">Ferroplasma acidiphilum</name>
    <dbReference type="NCBI Taxonomy" id="74969"/>
    <lineage>
        <taxon>Archaea</taxon>
        <taxon>Methanobacteriati</taxon>
        <taxon>Thermoplasmatota</taxon>
        <taxon>Thermoplasmata</taxon>
        <taxon>Thermoplasmatales</taxon>
        <taxon>Ferroplasmaceae</taxon>
        <taxon>Ferroplasma</taxon>
    </lineage>
</organism>
<dbReference type="STRING" id="74969.FAD_0631"/>
<protein>
    <submittedName>
        <fullName evidence="1">Uncharacterized protein</fullName>
    </submittedName>
</protein>
<dbReference type="Proteomes" id="UP000192050">
    <property type="component" value="Chromosome"/>
</dbReference>
<dbReference type="AlphaFoldDB" id="A0A1V0N315"/>
<dbReference type="GeneID" id="31676136"/>
<proteinExistence type="predicted"/>
<dbReference type="RefSeq" id="WP_081141733.1">
    <property type="nucleotide sequence ID" value="NZ_CP015363.1"/>
</dbReference>
<name>A0A1V0N315_9ARCH</name>
<dbReference type="EMBL" id="CP015363">
    <property type="protein sequence ID" value="ARD84542.1"/>
    <property type="molecule type" value="Genomic_DNA"/>
</dbReference>
<dbReference type="OrthoDB" id="55835at2157"/>
<gene>
    <name evidence="1" type="ORF">FAD_0631</name>
</gene>
<keyword evidence="2" id="KW-1185">Reference proteome</keyword>
<sequence>MNYLNCFNNINTADEAAEAIHCIQKCGETVLYNDKEKRLVLWREAYDKSPEEHMIKISKLLKIDSRESYEAADKTYNLTMY</sequence>